<proteinExistence type="predicted"/>
<dbReference type="InterPro" id="IPR002591">
    <property type="entry name" value="Phosphodiest/P_Trfase"/>
</dbReference>
<dbReference type="Pfam" id="PF01663">
    <property type="entry name" value="Phosphodiest"/>
    <property type="match status" value="1"/>
</dbReference>
<organism evidence="1">
    <name type="scientific">Symploca sp. SIO1C4</name>
    <dbReference type="NCBI Taxonomy" id="2607765"/>
    <lineage>
        <taxon>Bacteria</taxon>
        <taxon>Bacillati</taxon>
        <taxon>Cyanobacteriota</taxon>
        <taxon>Cyanophyceae</taxon>
        <taxon>Coleofasciculales</taxon>
        <taxon>Coleofasciculaceae</taxon>
        <taxon>Symploca</taxon>
    </lineage>
</organism>
<dbReference type="AlphaFoldDB" id="A0A6B3N952"/>
<gene>
    <name evidence="1" type="ORF">F6J89_18915</name>
</gene>
<protein>
    <submittedName>
        <fullName evidence="1">Nucleotide pyrophosphatase</fullName>
    </submittedName>
</protein>
<evidence type="ECO:0000313" key="1">
    <source>
        <dbReference type="EMBL" id="NER29629.1"/>
    </source>
</evidence>
<comment type="caution">
    <text evidence="1">The sequence shown here is derived from an EMBL/GenBank/DDBJ whole genome shotgun (WGS) entry which is preliminary data.</text>
</comment>
<name>A0A6B3N952_9CYAN</name>
<dbReference type="EMBL" id="JAAHFQ010000401">
    <property type="protein sequence ID" value="NER29629.1"/>
    <property type="molecule type" value="Genomic_DNA"/>
</dbReference>
<reference evidence="1" key="1">
    <citation type="submission" date="2019-11" db="EMBL/GenBank/DDBJ databases">
        <title>Genomic insights into an expanded diversity of filamentous marine cyanobacteria reveals the extraordinary biosynthetic potential of Moorea and Okeania.</title>
        <authorList>
            <person name="Ferreira Leao T."/>
            <person name="Wang M."/>
            <person name="Moss N."/>
            <person name="Da Silva R."/>
            <person name="Sanders J."/>
            <person name="Nurk S."/>
            <person name="Gurevich A."/>
            <person name="Humphrey G."/>
            <person name="Reher R."/>
            <person name="Zhu Q."/>
            <person name="Belda-Ferre P."/>
            <person name="Glukhov E."/>
            <person name="Rex R."/>
            <person name="Dorrestein P.C."/>
            <person name="Knight R."/>
            <person name="Pevzner P."/>
            <person name="Gerwick W.H."/>
            <person name="Gerwick L."/>
        </authorList>
    </citation>
    <scope>NUCLEOTIDE SEQUENCE</scope>
    <source>
        <strain evidence="1">SIO1C4</strain>
    </source>
</reference>
<accession>A0A6B3N952</accession>
<dbReference type="SUPFAM" id="SSF53649">
    <property type="entry name" value="Alkaline phosphatase-like"/>
    <property type="match status" value="1"/>
</dbReference>
<sequence>MVGAHSPQTPSHSLPESLLAEINKEYGKHPALHKDHGDWWDQGYLTRLQKAMNTGIERRITLCRDWLKQQKWDLFLTVFGEPHSAGHDFWYLSQPNHPLHPYKDKSWTFDPMLQTFEAVDKAIGEIIADVPDDTYVVVFAAHGSDNNTTDVSSMLLLPELLYRFSFPGKVMIAPGKLGKTPPPIIKSPKRKTWTGEIWQRKYEPNLIKRFLRNQLPTKFHKYLDKFFGARAEDIFSPEQLRAQKHEFFWQPTMWYSSLWPKMKAFALPSFSEGYIRINLQGREPQGIVAPSEYDQVCEELTQHLYQLKDARTGEAVVKKVVRTRTLAADNNPKLPDADLVVIWHDQPTDVVDSPKLGRIGPVPYRRTGSHRGRGFLSVKGPGITAGSTLAEGHGVDLAPTILDLMGAPIPEYMDGKPLVVCHQSAEVLTKA</sequence>
<dbReference type="InterPro" id="IPR017850">
    <property type="entry name" value="Alkaline_phosphatase_core_sf"/>
</dbReference>
<dbReference type="Gene3D" id="3.40.720.10">
    <property type="entry name" value="Alkaline Phosphatase, subunit A"/>
    <property type="match status" value="2"/>
</dbReference>